<proteinExistence type="predicted"/>
<protein>
    <recommendedName>
        <fullName evidence="4">ATP-binding protein</fullName>
    </recommendedName>
</protein>
<dbReference type="InterPro" id="IPR050267">
    <property type="entry name" value="Anti-sigma-factor_SerPK"/>
</dbReference>
<accession>A0A1V0TZ25</accession>
<dbReference type="PANTHER" id="PTHR35526">
    <property type="entry name" value="ANTI-SIGMA-F FACTOR RSBW-RELATED"/>
    <property type="match status" value="1"/>
</dbReference>
<dbReference type="InterPro" id="IPR036890">
    <property type="entry name" value="HATPase_C_sf"/>
</dbReference>
<sequence length="135" mass="14131">MTEILEPLPPVWRIALPHDPVAVPMARALVRTALHDLRAAADGDAAELLTAELVTHAVEHTQGTGPIHLVVERVTAGCRVEVHDGDRGRVDVNGNGEASHRGGNGSHEAAGTPSGNGSRPTPDGKVVWFTLPALP</sequence>
<evidence type="ECO:0000313" key="2">
    <source>
        <dbReference type="EMBL" id="ARF57922.1"/>
    </source>
</evidence>
<organism evidence="2 3">
    <name type="scientific">Streptomyces gilvosporeus</name>
    <dbReference type="NCBI Taxonomy" id="553510"/>
    <lineage>
        <taxon>Bacteria</taxon>
        <taxon>Bacillati</taxon>
        <taxon>Actinomycetota</taxon>
        <taxon>Actinomycetes</taxon>
        <taxon>Kitasatosporales</taxon>
        <taxon>Streptomycetaceae</taxon>
        <taxon>Streptomyces</taxon>
    </lineage>
</organism>
<name>A0A1V0TZ25_9ACTN</name>
<evidence type="ECO:0000256" key="1">
    <source>
        <dbReference type="SAM" id="MobiDB-lite"/>
    </source>
</evidence>
<evidence type="ECO:0000313" key="3">
    <source>
        <dbReference type="Proteomes" id="UP000192726"/>
    </source>
</evidence>
<dbReference type="KEGG" id="sgv:B1H19_30350"/>
<dbReference type="RefSeq" id="WP_083107903.1">
    <property type="nucleotide sequence ID" value="NZ_CP020569.1"/>
</dbReference>
<gene>
    <name evidence="2" type="ORF">B1H19_30350</name>
</gene>
<dbReference type="AlphaFoldDB" id="A0A1V0TZ25"/>
<dbReference type="EMBL" id="CP020569">
    <property type="protein sequence ID" value="ARF57922.1"/>
    <property type="molecule type" value="Genomic_DNA"/>
</dbReference>
<dbReference type="STRING" id="553510.B1H19_30350"/>
<dbReference type="OrthoDB" id="4170987at2"/>
<keyword evidence="3" id="KW-1185">Reference proteome</keyword>
<dbReference type="PANTHER" id="PTHR35526:SF3">
    <property type="entry name" value="ANTI-SIGMA-F FACTOR RSBW"/>
    <property type="match status" value="1"/>
</dbReference>
<evidence type="ECO:0008006" key="4">
    <source>
        <dbReference type="Google" id="ProtNLM"/>
    </source>
</evidence>
<reference evidence="2 3" key="1">
    <citation type="submission" date="2017-04" db="EMBL/GenBank/DDBJ databases">
        <title>Complete Genome Sequence of Streptomyces gilvosporeus F607, a Capable Producer of Natamycin.</title>
        <authorList>
            <person name="Zong G."/>
            <person name="Zhong C."/>
            <person name="Fu J."/>
            <person name="Qin R."/>
            <person name="Cao G."/>
        </authorList>
    </citation>
    <scope>NUCLEOTIDE SEQUENCE [LARGE SCALE GENOMIC DNA]</scope>
    <source>
        <strain evidence="2 3">F607</strain>
    </source>
</reference>
<dbReference type="Gene3D" id="3.30.565.10">
    <property type="entry name" value="Histidine kinase-like ATPase, C-terminal domain"/>
    <property type="match status" value="1"/>
</dbReference>
<feature type="region of interest" description="Disordered" evidence="1">
    <location>
        <begin position="85"/>
        <end position="125"/>
    </location>
</feature>
<dbReference type="Proteomes" id="UP000192726">
    <property type="component" value="Chromosome"/>
</dbReference>